<dbReference type="AlphaFoldDB" id="A0A7S7LTC7"/>
<keyword evidence="2" id="KW-1185">Reference proteome</keyword>
<reference evidence="1 2" key="1">
    <citation type="submission" date="2020-05" db="EMBL/GenBank/DDBJ databases">
        <title>Sulfurimonas marisnigri, sp. nov., and Sulfurimonas baltica, sp. nov., manganese oxide reducing chemolithoautotrophs of the class Epsilonproteobacteria isolated from the pelagic redoxclines of the Black and Baltic Seas and emended description of the genus Sulfurimonas.</title>
        <authorList>
            <person name="Henkel J.V."/>
            <person name="Laudan C."/>
            <person name="Werner J."/>
            <person name="Neu T."/>
            <person name="Plewe S."/>
            <person name="Sproer C."/>
            <person name="Bunk B."/>
            <person name="Schulz-Vogt H.N."/>
        </authorList>
    </citation>
    <scope>NUCLEOTIDE SEQUENCE [LARGE SCALE GENOMIC DNA]</scope>
    <source>
        <strain evidence="1 2">GD2</strain>
    </source>
</reference>
<proteinExistence type="predicted"/>
<dbReference type="EMBL" id="CP054492">
    <property type="protein sequence ID" value="QOY50995.1"/>
    <property type="molecule type" value="Genomic_DNA"/>
</dbReference>
<organism evidence="1 2">
    <name type="scientific">Candidatus Sulfurimonas baltica</name>
    <dbReference type="NCBI Taxonomy" id="2740404"/>
    <lineage>
        <taxon>Bacteria</taxon>
        <taxon>Pseudomonadati</taxon>
        <taxon>Campylobacterota</taxon>
        <taxon>Epsilonproteobacteria</taxon>
        <taxon>Campylobacterales</taxon>
        <taxon>Sulfurimonadaceae</taxon>
        <taxon>Sulfurimonas</taxon>
    </lineage>
</organism>
<sequence>MQNESTDIKIALRLAIEQTNNVADWLDGLTVDIGLLEKVVGAYVLITKEHQHSIINLIEDNRRISAAALVRPQYDAMVRGTWLAFKGNEVIANKIYKDEYKFKGLEKMCKQIDVLLTDDFFSRVHKNNINALHSYTHGGWHMLSRCLDENYIASSFTDSEMIEILNATTMNMLMIVLAYAVRIDDEILMKKAKREIIQK</sequence>
<gene>
    <name evidence="1" type="ORF">HUE88_07530</name>
</gene>
<dbReference type="Pfam" id="PF22491">
    <property type="entry name" value="DUF6988"/>
    <property type="match status" value="1"/>
</dbReference>
<dbReference type="Proteomes" id="UP000593994">
    <property type="component" value="Chromosome"/>
</dbReference>
<dbReference type="KEGG" id="sbal:HUE88_07530"/>
<dbReference type="RefSeq" id="WP_194368111.1">
    <property type="nucleotide sequence ID" value="NZ_CP054492.1"/>
</dbReference>
<name>A0A7S7LTC7_9BACT</name>
<protein>
    <submittedName>
        <fullName evidence="1">Uncharacterized protein</fullName>
    </submittedName>
</protein>
<evidence type="ECO:0000313" key="1">
    <source>
        <dbReference type="EMBL" id="QOY50995.1"/>
    </source>
</evidence>
<evidence type="ECO:0000313" key="2">
    <source>
        <dbReference type="Proteomes" id="UP000593994"/>
    </source>
</evidence>
<dbReference type="InterPro" id="IPR054257">
    <property type="entry name" value="DUF6988"/>
</dbReference>
<accession>A0A7S7LTC7</accession>